<gene>
    <name evidence="9" type="ORF">M427DRAFT_50708</name>
</gene>
<dbReference type="InterPro" id="IPR011330">
    <property type="entry name" value="Glyco_hydro/deAcase_b/a-brl"/>
</dbReference>
<dbReference type="PANTHER" id="PTHR46471">
    <property type="entry name" value="CHITIN DEACETYLASE"/>
    <property type="match status" value="1"/>
</dbReference>
<sequence>MAAPPNSAAGEASFLPWENANAGSEEVPRPITTAPSDTPAAIGGVGQAVGHRSPRPLPQIAEASTTNNVELPAVGQVAMVAPPARSASLPKVELAVLPLAPLDPWDAVQQSNPATMASDPFTAFSEARTQEAALNMQPLPIPTTDGNNALAVEPTPPVQILVTPAEAAPAASEHLVSVTPAAETPENPFMDTNANAREIVEAPLLASTSVIQQNVVRPTTPLNMAMSGRGTPLLVPESPISRMPRSTSDNSLLMSGYESDATLTRNYNSGYFSDATSDTCDEDTDIVAGFKPVKLRAKDAKRGAASSPLKVQDDGSVPMAAVPQGMMVEPLLEQHDGDVESGGPPKKGFFFSAGGGSKKKSKHRIIIGGIILAIAAAAAIAVGVVLGKKSGPDTASNQALLGNSLNGTARANTTASRAATVAPVITTTTTATTTTTRTTTTTTRTTTTTTRTTTRAVTTTTVAAGAVIPGTGTGYNGPNQPFGVVRQCVQPGQVALSFDDGPYIYTPGLLDLLDELQVKVTFFVNGKNEGDLSNPYFGGMVQRAANSGHCVGSHTWDHADLTTLNEAQIRSELSQVESSLLSLIGRRPNFLRPPYGNYNDLVTQVAQSMGYGAIVIWNTDTRDWEHPQNVGSSISVYQAMLASTSPNSGSILALDHDILPTVTDVVRQAVNLIRSQGGWTFVTMDTCLQRSCYR</sequence>
<keyword evidence="7" id="KW-1133">Transmembrane helix</keyword>
<accession>A0A139B0B3</accession>
<keyword evidence="10" id="KW-1185">Reference proteome</keyword>
<feature type="region of interest" description="Disordered" evidence="6">
    <location>
        <begin position="1"/>
        <end position="59"/>
    </location>
</feature>
<evidence type="ECO:0000256" key="3">
    <source>
        <dbReference type="ARBA" id="ARBA00022729"/>
    </source>
</evidence>
<name>A0A139B0B3_GONPJ</name>
<dbReference type="Pfam" id="PF01522">
    <property type="entry name" value="Polysacc_deac_1"/>
    <property type="match status" value="1"/>
</dbReference>
<keyword evidence="7" id="KW-0812">Transmembrane</keyword>
<evidence type="ECO:0000256" key="2">
    <source>
        <dbReference type="ARBA" id="ARBA00022723"/>
    </source>
</evidence>
<comment type="cofactor">
    <cofactor evidence="1">
        <name>Co(2+)</name>
        <dbReference type="ChEBI" id="CHEBI:48828"/>
    </cofactor>
</comment>
<feature type="region of interest" description="Disordered" evidence="6">
    <location>
        <begin position="221"/>
        <end position="251"/>
    </location>
</feature>
<keyword evidence="2" id="KW-0479">Metal-binding</keyword>
<dbReference type="AlphaFoldDB" id="A0A139B0B3"/>
<evidence type="ECO:0000256" key="7">
    <source>
        <dbReference type="SAM" id="Phobius"/>
    </source>
</evidence>
<keyword evidence="3" id="KW-0732">Signal</keyword>
<evidence type="ECO:0000313" key="10">
    <source>
        <dbReference type="Proteomes" id="UP000070544"/>
    </source>
</evidence>
<evidence type="ECO:0000313" key="9">
    <source>
        <dbReference type="EMBL" id="KXS22380.1"/>
    </source>
</evidence>
<feature type="domain" description="NodB homology" evidence="8">
    <location>
        <begin position="492"/>
        <end position="682"/>
    </location>
</feature>
<evidence type="ECO:0000256" key="6">
    <source>
        <dbReference type="SAM" id="MobiDB-lite"/>
    </source>
</evidence>
<dbReference type="Gene3D" id="3.20.20.370">
    <property type="entry name" value="Glycoside hydrolase/deacetylase"/>
    <property type="match status" value="1"/>
</dbReference>
<organism evidence="9 10">
    <name type="scientific">Gonapodya prolifera (strain JEL478)</name>
    <name type="common">Monoblepharis prolifera</name>
    <dbReference type="NCBI Taxonomy" id="1344416"/>
    <lineage>
        <taxon>Eukaryota</taxon>
        <taxon>Fungi</taxon>
        <taxon>Fungi incertae sedis</taxon>
        <taxon>Chytridiomycota</taxon>
        <taxon>Chytridiomycota incertae sedis</taxon>
        <taxon>Monoblepharidomycetes</taxon>
        <taxon>Monoblepharidales</taxon>
        <taxon>Gonapodyaceae</taxon>
        <taxon>Gonapodya</taxon>
    </lineage>
</organism>
<evidence type="ECO:0000259" key="8">
    <source>
        <dbReference type="PROSITE" id="PS51677"/>
    </source>
</evidence>
<keyword evidence="5" id="KW-0119">Carbohydrate metabolism</keyword>
<dbReference type="PANTHER" id="PTHR46471:SF2">
    <property type="entry name" value="CHITIN DEACETYLASE-RELATED"/>
    <property type="match status" value="1"/>
</dbReference>
<keyword evidence="7" id="KW-0472">Membrane</keyword>
<dbReference type="EMBL" id="KQ965731">
    <property type="protein sequence ID" value="KXS22380.1"/>
    <property type="molecule type" value="Genomic_DNA"/>
</dbReference>
<dbReference type="GO" id="GO:0016810">
    <property type="term" value="F:hydrolase activity, acting on carbon-nitrogen (but not peptide) bonds"/>
    <property type="evidence" value="ECO:0007669"/>
    <property type="project" value="InterPro"/>
</dbReference>
<reference evidence="9 10" key="1">
    <citation type="journal article" date="2015" name="Genome Biol. Evol.">
        <title>Phylogenomic analyses indicate that early fungi evolved digesting cell walls of algal ancestors of land plants.</title>
        <authorList>
            <person name="Chang Y."/>
            <person name="Wang S."/>
            <person name="Sekimoto S."/>
            <person name="Aerts A.L."/>
            <person name="Choi C."/>
            <person name="Clum A."/>
            <person name="LaButti K.M."/>
            <person name="Lindquist E.A."/>
            <person name="Yee Ngan C."/>
            <person name="Ohm R.A."/>
            <person name="Salamov A.A."/>
            <person name="Grigoriev I.V."/>
            <person name="Spatafora J.W."/>
            <person name="Berbee M.L."/>
        </authorList>
    </citation>
    <scope>NUCLEOTIDE SEQUENCE [LARGE SCALE GENOMIC DNA]</scope>
    <source>
        <strain evidence="9 10">JEL478</strain>
    </source>
</reference>
<dbReference type="GO" id="GO:0005975">
    <property type="term" value="P:carbohydrate metabolic process"/>
    <property type="evidence" value="ECO:0007669"/>
    <property type="project" value="InterPro"/>
</dbReference>
<dbReference type="SUPFAM" id="SSF88713">
    <property type="entry name" value="Glycoside hydrolase/deacetylase"/>
    <property type="match status" value="1"/>
</dbReference>
<protein>
    <submittedName>
        <fullName evidence="9">Carbohydrate esterase family 4 protein</fullName>
    </submittedName>
</protein>
<evidence type="ECO:0000256" key="1">
    <source>
        <dbReference type="ARBA" id="ARBA00001941"/>
    </source>
</evidence>
<feature type="transmembrane region" description="Helical" evidence="7">
    <location>
        <begin position="365"/>
        <end position="386"/>
    </location>
</feature>
<dbReference type="PROSITE" id="PS51677">
    <property type="entry name" value="NODB"/>
    <property type="match status" value="1"/>
</dbReference>
<evidence type="ECO:0000256" key="5">
    <source>
        <dbReference type="ARBA" id="ARBA00023277"/>
    </source>
</evidence>
<dbReference type="Proteomes" id="UP000070544">
    <property type="component" value="Unassembled WGS sequence"/>
</dbReference>
<keyword evidence="4" id="KW-0378">Hydrolase</keyword>
<dbReference type="InterPro" id="IPR002509">
    <property type="entry name" value="NODB_dom"/>
</dbReference>
<dbReference type="GO" id="GO:0046872">
    <property type="term" value="F:metal ion binding"/>
    <property type="evidence" value="ECO:0007669"/>
    <property type="project" value="UniProtKB-KW"/>
</dbReference>
<evidence type="ECO:0000256" key="4">
    <source>
        <dbReference type="ARBA" id="ARBA00022801"/>
    </source>
</evidence>
<dbReference type="OrthoDB" id="5547340at2759"/>
<dbReference type="STRING" id="1344416.A0A139B0B3"/>
<proteinExistence type="predicted"/>